<keyword evidence="1" id="KW-0472">Membrane</keyword>
<evidence type="ECO:0000313" key="2">
    <source>
        <dbReference type="EMBL" id="TXB60537.1"/>
    </source>
</evidence>
<feature type="transmembrane region" description="Helical" evidence="1">
    <location>
        <begin position="55"/>
        <end position="78"/>
    </location>
</feature>
<dbReference type="Proteomes" id="UP000321580">
    <property type="component" value="Unassembled WGS sequence"/>
</dbReference>
<feature type="transmembrane region" description="Helical" evidence="1">
    <location>
        <begin position="166"/>
        <end position="185"/>
    </location>
</feature>
<dbReference type="Pfam" id="PF14329">
    <property type="entry name" value="DUF4386"/>
    <property type="match status" value="1"/>
</dbReference>
<keyword evidence="1" id="KW-0812">Transmembrane</keyword>
<protein>
    <submittedName>
        <fullName evidence="2">DUF4386 domain-containing protein</fullName>
    </submittedName>
</protein>
<keyword evidence="1" id="KW-1133">Transmembrane helix</keyword>
<keyword evidence="3" id="KW-1185">Reference proteome</keyword>
<reference evidence="2 3" key="1">
    <citation type="submission" date="2019-08" db="EMBL/GenBank/DDBJ databases">
        <title>Genome of Phaeodactylibacter luteus.</title>
        <authorList>
            <person name="Bowman J.P."/>
        </authorList>
    </citation>
    <scope>NUCLEOTIDE SEQUENCE [LARGE SCALE GENOMIC DNA]</scope>
    <source>
        <strain evidence="2 3">KCTC 42180</strain>
    </source>
</reference>
<sequence>MKNLSHTARLAGLGYLIIFFTGFFANFHILEGAWAKGDSTATIANILSSPTAFRLGVAAFTIMVAIDILLSLPLYLLSREVSKPWAKATALLRLINGGIFAIAMAQLFRISALIPGGAPALHNEAMACLQQFDRTWDIGLLFFGAHLLALGGLFSRSARIPQWIGWALQFAGAGYLLDSGAQLFHPEYETYQFLFESVVIFAGVAGELSLTLYLLAKGAKLRSGSTETSPFTYADPAS</sequence>
<dbReference type="AlphaFoldDB" id="A0A5C6RGA5"/>
<feature type="transmembrane region" description="Helical" evidence="1">
    <location>
        <begin position="191"/>
        <end position="215"/>
    </location>
</feature>
<evidence type="ECO:0000256" key="1">
    <source>
        <dbReference type="SAM" id="Phobius"/>
    </source>
</evidence>
<proteinExistence type="predicted"/>
<dbReference type="InterPro" id="IPR025495">
    <property type="entry name" value="DUF4386"/>
</dbReference>
<feature type="transmembrane region" description="Helical" evidence="1">
    <location>
        <begin position="134"/>
        <end position="154"/>
    </location>
</feature>
<dbReference type="EMBL" id="VOOR01000078">
    <property type="protein sequence ID" value="TXB60537.1"/>
    <property type="molecule type" value="Genomic_DNA"/>
</dbReference>
<dbReference type="OrthoDB" id="7060422at2"/>
<feature type="transmembrane region" description="Helical" evidence="1">
    <location>
        <begin position="90"/>
        <end position="114"/>
    </location>
</feature>
<gene>
    <name evidence="2" type="ORF">FRY97_20570</name>
</gene>
<accession>A0A5C6RGA5</accession>
<name>A0A5C6RGA5_9BACT</name>
<evidence type="ECO:0000313" key="3">
    <source>
        <dbReference type="Proteomes" id="UP000321580"/>
    </source>
</evidence>
<comment type="caution">
    <text evidence="2">The sequence shown here is derived from an EMBL/GenBank/DDBJ whole genome shotgun (WGS) entry which is preliminary data.</text>
</comment>
<dbReference type="RefSeq" id="WP_147169507.1">
    <property type="nucleotide sequence ID" value="NZ_VOOR01000078.1"/>
</dbReference>
<feature type="transmembrane region" description="Helical" evidence="1">
    <location>
        <begin position="12"/>
        <end position="35"/>
    </location>
</feature>
<organism evidence="2 3">
    <name type="scientific">Phaeodactylibacter luteus</name>
    <dbReference type="NCBI Taxonomy" id="1564516"/>
    <lineage>
        <taxon>Bacteria</taxon>
        <taxon>Pseudomonadati</taxon>
        <taxon>Bacteroidota</taxon>
        <taxon>Saprospiria</taxon>
        <taxon>Saprospirales</taxon>
        <taxon>Haliscomenobacteraceae</taxon>
        <taxon>Phaeodactylibacter</taxon>
    </lineage>
</organism>